<dbReference type="KEGG" id="ppr:PBPRA2436"/>
<evidence type="ECO:0000313" key="1">
    <source>
        <dbReference type="EMBL" id="CAG20819.1"/>
    </source>
</evidence>
<sequence length="478" mass="54660">MYAISRIKKIRHDMNRIGNELNKLVNRSLDRHVRLAVTGLSRSGKTAFITSLINQLLHVSTNPRLPLFTAVRDGNLLGAKRVPQRDMHVPKFGYDESMGSLLSSPPAWPEPTRDVSQTRLALRYKPQKGPMKLFQETATLYLDIVDYPGEWLLDLPLLDLDFMAWSKQQTKVLKGKRLELAQEWMAIGETFDPFAPADEVLIERISAAFTDYLYKCKAEGGLHWVQPGRFVLPGELAGAPVLQFFPMIWDHNYTEQQLQQADEHSNIGMLKSRYKYYQQHVVKAFYRDHFSKFDRQIILVDCLQPLNAGTESFNDMRQALDQLMQSFKYGRSSLLRRLFSPRIDKVLFAATKSDHVTPEQHPNLVSLLQQLVNEAWQTASFEGIKMDCVSLASIQATEPGFVAHQGSQVPALRGCNLEGESQTIFPGEVPRRLPNESFWQNNGFDFVNFRPLAQQSDEPLPHIRMDKALQYLLGDKLK</sequence>
<organism evidence="1 2">
    <name type="scientific">Photobacterium profundum (strain SS9)</name>
    <dbReference type="NCBI Taxonomy" id="298386"/>
    <lineage>
        <taxon>Bacteria</taxon>
        <taxon>Pseudomonadati</taxon>
        <taxon>Pseudomonadota</taxon>
        <taxon>Gammaproteobacteria</taxon>
        <taxon>Vibrionales</taxon>
        <taxon>Vibrionaceae</taxon>
        <taxon>Photobacterium</taxon>
    </lineage>
</organism>
<evidence type="ECO:0000313" key="2">
    <source>
        <dbReference type="Proteomes" id="UP000000593"/>
    </source>
</evidence>
<proteinExistence type="predicted"/>
<dbReference type="HOGENOM" id="CLU_043657_0_0_6"/>
<dbReference type="PANTHER" id="PTHR38605:SF1">
    <property type="entry name" value="ATPASE"/>
    <property type="match status" value="1"/>
</dbReference>
<dbReference type="AlphaFoldDB" id="Q6LPF7"/>
<dbReference type="InterPro" id="IPR007413">
    <property type="entry name" value="YcjX-like"/>
</dbReference>
<dbReference type="Pfam" id="PF04317">
    <property type="entry name" value="DUF463"/>
    <property type="match status" value="1"/>
</dbReference>
<dbReference type="Proteomes" id="UP000000593">
    <property type="component" value="Chromosome 1"/>
</dbReference>
<protein>
    <submittedName>
        <fullName evidence="1">ATPase</fullName>
    </submittedName>
</protein>
<name>Q6LPF7_PHOPR</name>
<dbReference type="eggNOG" id="COG3106">
    <property type="taxonomic scope" value="Bacteria"/>
</dbReference>
<reference evidence="2" key="1">
    <citation type="journal article" date="2005" name="Science">
        <title>Life at depth: Photobacterium profundum genome sequence and expression analysis.</title>
        <authorList>
            <person name="Vezzi A."/>
            <person name="Campanaro S."/>
            <person name="D'Angelo M."/>
            <person name="Simonato F."/>
            <person name="Vitulo N."/>
            <person name="Lauro F.M."/>
            <person name="Cestaro A."/>
            <person name="Malacrida G."/>
            <person name="Simionati B."/>
            <person name="Cannata N."/>
            <person name="Romualdi C."/>
            <person name="Bartlett D.H."/>
            <person name="Valle G."/>
        </authorList>
    </citation>
    <scope>NUCLEOTIDE SEQUENCE [LARGE SCALE GENOMIC DNA]</scope>
    <source>
        <strain evidence="2">ATCC BAA-1253 / SS9</strain>
    </source>
</reference>
<dbReference type="PIRSF" id="PIRSF019381">
    <property type="entry name" value="YcjX"/>
    <property type="match status" value="1"/>
</dbReference>
<dbReference type="STRING" id="298386.PBPRA2436"/>
<accession>Q6LPF7</accession>
<dbReference type="PANTHER" id="PTHR38605">
    <property type="entry name" value="ATPASE-RELATED"/>
    <property type="match status" value="1"/>
</dbReference>
<keyword evidence="2" id="KW-1185">Reference proteome</keyword>
<gene>
    <name evidence="1" type="primary">C1793</name>
    <name evidence="1" type="ordered locus">PBPRA2436</name>
</gene>
<dbReference type="EMBL" id="CR378671">
    <property type="protein sequence ID" value="CAG20819.1"/>
    <property type="molecule type" value="Genomic_DNA"/>
</dbReference>